<accession>A0A4C1UTU2</accession>
<comment type="caution">
    <text evidence="2">The sequence shown here is derived from an EMBL/GenBank/DDBJ whole genome shotgun (WGS) entry which is preliminary data.</text>
</comment>
<keyword evidence="3" id="KW-1185">Reference proteome</keyword>
<gene>
    <name evidence="2" type="ORF">EVAR_20184_1</name>
</gene>
<feature type="region of interest" description="Disordered" evidence="1">
    <location>
        <begin position="1"/>
        <end position="33"/>
    </location>
</feature>
<proteinExistence type="predicted"/>
<dbReference type="EMBL" id="BGZK01000225">
    <property type="protein sequence ID" value="GBP29855.1"/>
    <property type="molecule type" value="Genomic_DNA"/>
</dbReference>
<evidence type="ECO:0000313" key="3">
    <source>
        <dbReference type="Proteomes" id="UP000299102"/>
    </source>
</evidence>
<organism evidence="2 3">
    <name type="scientific">Eumeta variegata</name>
    <name type="common">Bagworm moth</name>
    <name type="synonym">Eumeta japonica</name>
    <dbReference type="NCBI Taxonomy" id="151549"/>
    <lineage>
        <taxon>Eukaryota</taxon>
        <taxon>Metazoa</taxon>
        <taxon>Ecdysozoa</taxon>
        <taxon>Arthropoda</taxon>
        <taxon>Hexapoda</taxon>
        <taxon>Insecta</taxon>
        <taxon>Pterygota</taxon>
        <taxon>Neoptera</taxon>
        <taxon>Endopterygota</taxon>
        <taxon>Lepidoptera</taxon>
        <taxon>Glossata</taxon>
        <taxon>Ditrysia</taxon>
        <taxon>Tineoidea</taxon>
        <taxon>Psychidae</taxon>
        <taxon>Oiketicinae</taxon>
        <taxon>Eumeta</taxon>
    </lineage>
</organism>
<name>A0A4C1UTU2_EUMVA</name>
<dbReference type="AlphaFoldDB" id="A0A4C1UTU2"/>
<evidence type="ECO:0000256" key="1">
    <source>
        <dbReference type="SAM" id="MobiDB-lite"/>
    </source>
</evidence>
<reference evidence="2 3" key="1">
    <citation type="journal article" date="2019" name="Commun. Biol.">
        <title>The bagworm genome reveals a unique fibroin gene that provides high tensile strength.</title>
        <authorList>
            <person name="Kono N."/>
            <person name="Nakamura H."/>
            <person name="Ohtoshi R."/>
            <person name="Tomita M."/>
            <person name="Numata K."/>
            <person name="Arakawa K."/>
        </authorList>
    </citation>
    <scope>NUCLEOTIDE SEQUENCE [LARGE SCALE GENOMIC DNA]</scope>
</reference>
<evidence type="ECO:0000313" key="2">
    <source>
        <dbReference type="EMBL" id="GBP29855.1"/>
    </source>
</evidence>
<sequence>MQSGTFHCGRARISPRARRGDSARRSGRATFAGSGVARSIAPLSAVKNKSANRTGTESKGGRRCIRRQWCSSEDGTVGLTAAGCEGEAPRSEWAFRLVHCGSIVVMFILMIYRE</sequence>
<dbReference type="Proteomes" id="UP000299102">
    <property type="component" value="Unassembled WGS sequence"/>
</dbReference>
<protein>
    <submittedName>
        <fullName evidence="2">Uncharacterized protein</fullName>
    </submittedName>
</protein>